<dbReference type="EMBL" id="BMAR01000006">
    <property type="protein sequence ID" value="GFR43870.1"/>
    <property type="molecule type" value="Genomic_DNA"/>
</dbReference>
<dbReference type="PANTHER" id="PTHR11566:SF169">
    <property type="entry name" value="DYNAMIN-LIKE PROTEIN C"/>
    <property type="match status" value="1"/>
</dbReference>
<dbReference type="GO" id="GO:0008017">
    <property type="term" value="F:microtubule binding"/>
    <property type="evidence" value="ECO:0007669"/>
    <property type="project" value="TreeGrafter"/>
</dbReference>
<dbReference type="GO" id="GO:0005874">
    <property type="term" value="C:microtubule"/>
    <property type="evidence" value="ECO:0007669"/>
    <property type="project" value="TreeGrafter"/>
</dbReference>
<accession>A0AAD3DL66</accession>
<dbReference type="GO" id="GO:0005525">
    <property type="term" value="F:GTP binding"/>
    <property type="evidence" value="ECO:0007669"/>
    <property type="project" value="InterPro"/>
</dbReference>
<dbReference type="GO" id="GO:0016020">
    <property type="term" value="C:membrane"/>
    <property type="evidence" value="ECO:0007669"/>
    <property type="project" value="TreeGrafter"/>
</dbReference>
<dbReference type="InterPro" id="IPR030381">
    <property type="entry name" value="G_DYNAMIN_dom"/>
</dbReference>
<dbReference type="Pfam" id="PF00350">
    <property type="entry name" value="Dynamin_N"/>
    <property type="match status" value="1"/>
</dbReference>
<feature type="compositionally biased region" description="Polar residues" evidence="2">
    <location>
        <begin position="756"/>
        <end position="765"/>
    </location>
</feature>
<dbReference type="Proteomes" id="UP001054857">
    <property type="component" value="Unassembled WGS sequence"/>
</dbReference>
<dbReference type="SMART" id="SM00053">
    <property type="entry name" value="DYNc"/>
    <property type="match status" value="1"/>
</dbReference>
<gene>
    <name evidence="4" type="ORF">Agub_g4999</name>
</gene>
<proteinExistence type="predicted"/>
<dbReference type="PROSITE" id="PS51718">
    <property type="entry name" value="G_DYNAMIN_2"/>
    <property type="match status" value="1"/>
</dbReference>
<evidence type="ECO:0000256" key="2">
    <source>
        <dbReference type="SAM" id="MobiDB-lite"/>
    </source>
</evidence>
<dbReference type="InterPro" id="IPR022812">
    <property type="entry name" value="Dynamin"/>
</dbReference>
<dbReference type="InterPro" id="IPR045063">
    <property type="entry name" value="Dynamin_N"/>
</dbReference>
<dbReference type="Gene3D" id="3.40.50.300">
    <property type="entry name" value="P-loop containing nucleotide triphosphate hydrolases"/>
    <property type="match status" value="1"/>
</dbReference>
<evidence type="ECO:0000259" key="3">
    <source>
        <dbReference type="PROSITE" id="PS51718"/>
    </source>
</evidence>
<dbReference type="GO" id="GO:0003924">
    <property type="term" value="F:GTPase activity"/>
    <property type="evidence" value="ECO:0007669"/>
    <property type="project" value="InterPro"/>
</dbReference>
<feature type="coiled-coil region" evidence="1">
    <location>
        <begin position="397"/>
        <end position="424"/>
    </location>
</feature>
<evidence type="ECO:0000313" key="4">
    <source>
        <dbReference type="EMBL" id="GFR43870.1"/>
    </source>
</evidence>
<dbReference type="AlphaFoldDB" id="A0AAD3DL66"/>
<dbReference type="PANTHER" id="PTHR11566">
    <property type="entry name" value="DYNAMIN"/>
    <property type="match status" value="1"/>
</dbReference>
<feature type="compositionally biased region" description="Acidic residues" evidence="2">
    <location>
        <begin position="653"/>
        <end position="665"/>
    </location>
</feature>
<dbReference type="CDD" id="cd08771">
    <property type="entry name" value="DLP_1"/>
    <property type="match status" value="1"/>
</dbReference>
<dbReference type="PRINTS" id="PR00195">
    <property type="entry name" value="DYNAMIN"/>
</dbReference>
<feature type="region of interest" description="Disordered" evidence="2">
    <location>
        <begin position="715"/>
        <end position="765"/>
    </location>
</feature>
<evidence type="ECO:0000313" key="5">
    <source>
        <dbReference type="Proteomes" id="UP001054857"/>
    </source>
</evidence>
<keyword evidence="5" id="KW-1185">Reference proteome</keyword>
<dbReference type="GO" id="GO:0005737">
    <property type="term" value="C:cytoplasm"/>
    <property type="evidence" value="ECO:0007669"/>
    <property type="project" value="TreeGrafter"/>
</dbReference>
<feature type="domain" description="Dynamin-type G" evidence="3">
    <location>
        <begin position="106"/>
        <end position="394"/>
    </location>
</feature>
<dbReference type="FunFam" id="3.40.50.300:FF:001030">
    <property type="entry name" value="Dynamin-related protein 5A"/>
    <property type="match status" value="1"/>
</dbReference>
<dbReference type="InterPro" id="IPR001401">
    <property type="entry name" value="Dynamin_GTPase"/>
</dbReference>
<reference evidence="4 5" key="1">
    <citation type="journal article" date="2021" name="Sci. Rep.">
        <title>Genome sequencing of the multicellular alga Astrephomene provides insights into convergent evolution of germ-soma differentiation.</title>
        <authorList>
            <person name="Yamashita S."/>
            <person name="Yamamoto K."/>
            <person name="Matsuzaki R."/>
            <person name="Suzuki S."/>
            <person name="Yamaguchi H."/>
            <person name="Hirooka S."/>
            <person name="Minakuchi Y."/>
            <person name="Miyagishima S."/>
            <person name="Kawachi M."/>
            <person name="Toyoda A."/>
            <person name="Nozaki H."/>
        </authorList>
    </citation>
    <scope>NUCLEOTIDE SEQUENCE [LARGE SCALE GENOMIC DNA]</scope>
    <source>
        <strain evidence="4 5">NIES-4017</strain>
    </source>
</reference>
<name>A0AAD3DL66_9CHLO</name>
<dbReference type="InterPro" id="IPR027417">
    <property type="entry name" value="P-loop_NTPase"/>
</dbReference>
<feature type="region of interest" description="Disordered" evidence="2">
    <location>
        <begin position="635"/>
        <end position="675"/>
    </location>
</feature>
<sequence>MSSSRVFDNAVFDRDAAAPDQSFHQTLSKMQVAQPGQMKPVPATAVQGNGLVRRSTVADANTLRESTQELFETSEAQIRYRAYRSEYRRYDAYSRLQAAAVAMGESLAIPEIVAIGGQSDGKSSLLEAFLGFRFNVREVEMGTRRPLIVQMVHDPTANEPRCRLQEEDSDEYGPPIVPETAVADAIQRRTEEHLRKMGGIAVSSKPIVMRAEYAYCPNLTIIDTPGFILKAKTGEQDNTPDEIMSMVKAQASPPHRMILFLQQSSVEWASSLWLRVVQEVDPYFQRTVIVASKFDNRLKEFAERWEVDKYLSATGYLPPNVRPFFVALPKDRAIQSSAEWRRSMSEVDQAVFKHLKDGIKGGFDEERFASRIGFSNLKKFLEEELSRRYREAAPATLALLQERCDAVSAELMAAEIRLKAAEDVGALRRAAMKYADTVARQVVLLLQGSAEPDPMQHGLTTAEERAASRAPQWPGLTNKKVRPQHCGSKLFGGAAFERCLEEFNLAVRSMRFPSSMGEDRIRNIMLSYKGRHQTGGGAKAAEDIARQAAKEALGPLLDAACVRMAFILRRLYDIAADRAAATMGSKENLHPYISFHAALRSSHQSFINRLEEQARSMLKTHLEAATSQFAMNMYAMMPDPGDTEVPASNSSSDAEEEGDEEEGAAADDRQVDGAEGVMPTPVQVRAHMTVPETPASIAATNQVLNDRLKAVQLAGADGAGPGPGRFEDNTPSRRATKSRRFGLPNGERPAGAMVSNGGNELSSSGTWDVVSSAEKLFRKIRTAVADQYAPTTLKNTFLDPMTERLGLEVALDLFARSDADFAGMFSAAGAVAALASKRDMLARRVEGLIKCKNEFQELAKCL</sequence>
<protein>
    <recommendedName>
        <fullName evidence="3">Dynamin-type G domain-containing protein</fullName>
    </recommendedName>
</protein>
<organism evidence="4 5">
    <name type="scientific">Astrephomene gubernaculifera</name>
    <dbReference type="NCBI Taxonomy" id="47775"/>
    <lineage>
        <taxon>Eukaryota</taxon>
        <taxon>Viridiplantae</taxon>
        <taxon>Chlorophyta</taxon>
        <taxon>core chlorophytes</taxon>
        <taxon>Chlorophyceae</taxon>
        <taxon>CS clade</taxon>
        <taxon>Chlamydomonadales</taxon>
        <taxon>Astrephomenaceae</taxon>
        <taxon>Astrephomene</taxon>
    </lineage>
</organism>
<dbReference type="SUPFAM" id="SSF52540">
    <property type="entry name" value="P-loop containing nucleoside triphosphate hydrolases"/>
    <property type="match status" value="1"/>
</dbReference>
<comment type="caution">
    <text evidence="4">The sequence shown here is derived from an EMBL/GenBank/DDBJ whole genome shotgun (WGS) entry which is preliminary data.</text>
</comment>
<keyword evidence="1" id="KW-0175">Coiled coil</keyword>
<evidence type="ECO:0000256" key="1">
    <source>
        <dbReference type="SAM" id="Coils"/>
    </source>
</evidence>